<dbReference type="Gene3D" id="3.30.1120.10">
    <property type="match status" value="1"/>
</dbReference>
<keyword evidence="2" id="KW-0732">Signal</keyword>
<keyword evidence="3" id="KW-1015">Disulfide bond</keyword>
<dbReference type="InterPro" id="IPR006558">
    <property type="entry name" value="LamG-like"/>
</dbReference>
<dbReference type="Pfam" id="PF00884">
    <property type="entry name" value="Sulfatase"/>
    <property type="match status" value="1"/>
</dbReference>
<evidence type="ECO:0000259" key="6">
    <source>
        <dbReference type="SMART" id="SM00560"/>
    </source>
</evidence>
<reference evidence="7 8" key="1">
    <citation type="submission" date="2019-04" db="EMBL/GenBank/DDBJ databases">
        <authorList>
            <person name="Van Vliet M D."/>
        </authorList>
    </citation>
    <scope>NUCLEOTIDE SEQUENCE [LARGE SCALE GENOMIC DNA]</scope>
    <source>
        <strain evidence="7 8">F21</strain>
    </source>
</reference>
<evidence type="ECO:0000256" key="2">
    <source>
        <dbReference type="ARBA" id="ARBA00022729"/>
    </source>
</evidence>
<name>A0A6C2UNV6_9BACT</name>
<feature type="region of interest" description="Disordered" evidence="4">
    <location>
        <begin position="548"/>
        <end position="568"/>
    </location>
</feature>
<keyword evidence="8" id="KW-1185">Reference proteome</keyword>
<evidence type="ECO:0000313" key="8">
    <source>
        <dbReference type="Proteomes" id="UP000346198"/>
    </source>
</evidence>
<dbReference type="EMBL" id="CAAHFH010000002">
    <property type="protein sequence ID" value="VGO21970.1"/>
    <property type="molecule type" value="Genomic_DNA"/>
</dbReference>
<dbReference type="PANTHER" id="PTHR42693:SF33">
    <property type="entry name" value="ARYLSULFATASE"/>
    <property type="match status" value="1"/>
</dbReference>
<proteinExistence type="inferred from homology"/>
<feature type="transmembrane region" description="Helical" evidence="5">
    <location>
        <begin position="12"/>
        <end position="30"/>
    </location>
</feature>
<feature type="domain" description="LamG-like jellyroll fold" evidence="6">
    <location>
        <begin position="612"/>
        <end position="735"/>
    </location>
</feature>
<sequence>MKIRKVGFVKRLILVGVAFIATPLWIVSFGDTKSTLDSISGPILGNAASSEGGAKGARPALTSPNIIFFLADDLGYGDLRCFNAETDITAPVLDGLARNGVRFTDHYATATLCSASRRALLTGRWQSRLGEWAEPYGGTPNNDGIPADREPTVAMFLKQAGYATGCFGKWNIGGIDGVSRPGAHGFDTYLCVDHNTDYFYHRKYSHQTHLFDDGIGLYGPGGKTANLGGKYLPDVFGDAAIEFIEENKDGPFFIYLPWCVPHTPMQGPDDCLDTRENPPGKIIEGQHNRETFVEMVEYMDAKTGQILEVLHKYGLDDNTLILFASDNGGQVLGNCAPLRGHKHTLFEGGVRVPLIAYWPDGIKRSRVVEQPTIMMDVTATILDAAGAIATRELDGKSLLPWFDGRGKPEDRLFGWRQRIIDYGNQRNYLRAEACRFGNLKYVKETQPQAGNPVDFPFTEYLFDLSSDLGEQNNLAETNPEQLELMRRKSAEWRTESVNVDTPVFVNPFPDQYGSPTPEKIKTINTQYQKERVAPVSLKLEHRYRFESNASDSVGKKNGKPTPDAAPSEVPRFMADIPPGAVAGAPARSMEVGMSKGTRSSGITLPGGTLPSDSGSASLWLKPHTLDKGDYIVKVRDLKLLCEGNGALKVGHHGYTGLGSATVLPGDWIHVVLTWDASESLISYYVNGTMVASKRVDQPVQSPPLLVGNHGFADAANQYDGLLYDLQFYSGVLDALEVAELHKNPGSVATP</sequence>
<keyword evidence="5" id="KW-0472">Membrane</keyword>
<dbReference type="InterPro" id="IPR000917">
    <property type="entry name" value="Sulfatase_N"/>
</dbReference>
<dbReference type="Pfam" id="PF13385">
    <property type="entry name" value="Laminin_G_3"/>
    <property type="match status" value="1"/>
</dbReference>
<accession>A0A6C2UNV6</accession>
<evidence type="ECO:0000313" key="7">
    <source>
        <dbReference type="EMBL" id="VGO21970.1"/>
    </source>
</evidence>
<organism evidence="7 8">
    <name type="scientific">Pontiella sulfatireligans</name>
    <dbReference type="NCBI Taxonomy" id="2750658"/>
    <lineage>
        <taxon>Bacteria</taxon>
        <taxon>Pseudomonadati</taxon>
        <taxon>Kiritimatiellota</taxon>
        <taxon>Kiritimatiellia</taxon>
        <taxon>Kiritimatiellales</taxon>
        <taxon>Pontiellaceae</taxon>
        <taxon>Pontiella</taxon>
    </lineage>
</organism>
<dbReference type="InterPro" id="IPR013320">
    <property type="entry name" value="ConA-like_dom_sf"/>
</dbReference>
<dbReference type="InterPro" id="IPR017850">
    <property type="entry name" value="Alkaline_phosphatase_core_sf"/>
</dbReference>
<dbReference type="SUPFAM" id="SSF49899">
    <property type="entry name" value="Concanavalin A-like lectins/glucanases"/>
    <property type="match status" value="1"/>
</dbReference>
<dbReference type="SMART" id="SM00560">
    <property type="entry name" value="LamGL"/>
    <property type="match status" value="1"/>
</dbReference>
<keyword evidence="5" id="KW-1133">Transmembrane helix</keyword>
<evidence type="ECO:0000256" key="3">
    <source>
        <dbReference type="ARBA" id="ARBA00023157"/>
    </source>
</evidence>
<dbReference type="PANTHER" id="PTHR42693">
    <property type="entry name" value="ARYLSULFATASE FAMILY MEMBER"/>
    <property type="match status" value="1"/>
</dbReference>
<evidence type="ECO:0000256" key="4">
    <source>
        <dbReference type="SAM" id="MobiDB-lite"/>
    </source>
</evidence>
<dbReference type="GO" id="GO:0004065">
    <property type="term" value="F:arylsulfatase activity"/>
    <property type="evidence" value="ECO:0007669"/>
    <property type="project" value="TreeGrafter"/>
</dbReference>
<dbReference type="SUPFAM" id="SSF53649">
    <property type="entry name" value="Alkaline phosphatase-like"/>
    <property type="match status" value="1"/>
</dbReference>
<gene>
    <name evidence="7" type="primary">atsA_225</name>
    <name evidence="7" type="ORF">SCARR_04050</name>
</gene>
<dbReference type="InterPro" id="IPR050738">
    <property type="entry name" value="Sulfatase"/>
</dbReference>
<evidence type="ECO:0000256" key="1">
    <source>
        <dbReference type="ARBA" id="ARBA00008779"/>
    </source>
</evidence>
<evidence type="ECO:0000256" key="5">
    <source>
        <dbReference type="SAM" id="Phobius"/>
    </source>
</evidence>
<dbReference type="Proteomes" id="UP000346198">
    <property type="component" value="Unassembled WGS sequence"/>
</dbReference>
<comment type="similarity">
    <text evidence="1">Belongs to the sulfatase family.</text>
</comment>
<dbReference type="AlphaFoldDB" id="A0A6C2UNV6"/>
<dbReference type="Gene3D" id="2.60.120.200">
    <property type="match status" value="1"/>
</dbReference>
<keyword evidence="5" id="KW-0812">Transmembrane</keyword>
<protein>
    <submittedName>
        <fullName evidence="7">Arylsulfatase</fullName>
    </submittedName>
</protein>
<dbReference type="Gene3D" id="3.40.720.10">
    <property type="entry name" value="Alkaline Phosphatase, subunit A"/>
    <property type="match status" value="1"/>
</dbReference>